<evidence type="ECO:0000256" key="2">
    <source>
        <dbReference type="SAM" id="MobiDB-lite"/>
    </source>
</evidence>
<dbReference type="GO" id="GO:0003723">
    <property type="term" value="F:RNA binding"/>
    <property type="evidence" value="ECO:0007669"/>
    <property type="project" value="UniProtKB-UniRule"/>
</dbReference>
<dbReference type="SMART" id="SM00360">
    <property type="entry name" value="RRM"/>
    <property type="match status" value="1"/>
</dbReference>
<dbReference type="Pfam" id="PF00076">
    <property type="entry name" value="RRM_1"/>
    <property type="match status" value="1"/>
</dbReference>
<dbReference type="Proteomes" id="UP001432322">
    <property type="component" value="Unassembled WGS sequence"/>
</dbReference>
<dbReference type="InterPro" id="IPR000504">
    <property type="entry name" value="RRM_dom"/>
</dbReference>
<dbReference type="CDD" id="cd00590">
    <property type="entry name" value="RRM_SF"/>
    <property type="match status" value="1"/>
</dbReference>
<organism evidence="4 5">
    <name type="scientific">Pristionchus fissidentatus</name>
    <dbReference type="NCBI Taxonomy" id="1538716"/>
    <lineage>
        <taxon>Eukaryota</taxon>
        <taxon>Metazoa</taxon>
        <taxon>Ecdysozoa</taxon>
        <taxon>Nematoda</taxon>
        <taxon>Chromadorea</taxon>
        <taxon>Rhabditida</taxon>
        <taxon>Rhabditina</taxon>
        <taxon>Diplogasteromorpha</taxon>
        <taxon>Diplogasteroidea</taxon>
        <taxon>Neodiplogasteridae</taxon>
        <taxon>Pristionchus</taxon>
    </lineage>
</organism>
<proteinExistence type="predicted"/>
<dbReference type="EMBL" id="BTSY01000001">
    <property type="protein sequence ID" value="GMT12513.1"/>
    <property type="molecule type" value="Genomic_DNA"/>
</dbReference>
<comment type="caution">
    <text evidence="4">The sequence shown here is derived from an EMBL/GenBank/DDBJ whole genome shotgun (WGS) entry which is preliminary data.</text>
</comment>
<protein>
    <recommendedName>
        <fullName evidence="3">RRM domain-containing protein</fullName>
    </recommendedName>
</protein>
<evidence type="ECO:0000313" key="5">
    <source>
        <dbReference type="Proteomes" id="UP001432322"/>
    </source>
</evidence>
<reference evidence="4" key="1">
    <citation type="submission" date="2023-10" db="EMBL/GenBank/DDBJ databases">
        <title>Genome assembly of Pristionchus species.</title>
        <authorList>
            <person name="Yoshida K."/>
            <person name="Sommer R.J."/>
        </authorList>
    </citation>
    <scope>NUCLEOTIDE SEQUENCE</scope>
    <source>
        <strain evidence="4">RS5133</strain>
    </source>
</reference>
<dbReference type="PROSITE" id="PS50102">
    <property type="entry name" value="RRM"/>
    <property type="match status" value="1"/>
</dbReference>
<sequence length="408" mass="46079">LRMMESPRASPVPFHADPELEKKHQLEKQFHVKNIPADFDEWKVFHSFREFGLVDDIRLPSFNPQQNRFRYGFVTMCTYEDADKVRSAIRDGSLKVLDGTVFKVENVNLNNFRNCDNNKENNTRQRGFGPTNRNQNARAPFGNAKSNATNQTVKTDTKPAFAQTISPGRLSVVGAVDAEMAQLPSNTPESPFVFYVKEKNKTKDNRFLLMESRMLEVVKQPPLNADIAKELTCAIVIYEQRPARAQIIRDDSKDTPTRMAYLVDEGKEIAFLPHAAWAMPSDVAIVPAMVCECTFAGTEMMTGQERAMPSLRTVLEQISTRARLCLNTIYLEGRLNCVTARSIFVHPAGNVEEADLVDGLVKKKLFKIDPSAVLPRLYTRDDMLAIQLECKEAKLDENIAREFSALAV</sequence>
<evidence type="ECO:0000259" key="3">
    <source>
        <dbReference type="PROSITE" id="PS50102"/>
    </source>
</evidence>
<name>A0AAV5V0H2_9BILA</name>
<evidence type="ECO:0000313" key="4">
    <source>
        <dbReference type="EMBL" id="GMT12513.1"/>
    </source>
</evidence>
<dbReference type="SUPFAM" id="SSF54928">
    <property type="entry name" value="RNA-binding domain, RBD"/>
    <property type="match status" value="1"/>
</dbReference>
<feature type="region of interest" description="Disordered" evidence="2">
    <location>
        <begin position="116"/>
        <end position="149"/>
    </location>
</feature>
<accession>A0AAV5V0H2</accession>
<dbReference type="InterPro" id="IPR035979">
    <property type="entry name" value="RBD_domain_sf"/>
</dbReference>
<dbReference type="InterPro" id="IPR012677">
    <property type="entry name" value="Nucleotide-bd_a/b_plait_sf"/>
</dbReference>
<feature type="non-terminal residue" evidence="4">
    <location>
        <position position="1"/>
    </location>
</feature>
<dbReference type="Gene3D" id="3.30.70.330">
    <property type="match status" value="1"/>
</dbReference>
<feature type="domain" description="RRM" evidence="3">
    <location>
        <begin position="28"/>
        <end position="114"/>
    </location>
</feature>
<keyword evidence="5" id="KW-1185">Reference proteome</keyword>
<gene>
    <name evidence="4" type="ORF">PFISCL1PPCAC_3810</name>
</gene>
<keyword evidence="1" id="KW-0694">RNA-binding</keyword>
<dbReference type="AlphaFoldDB" id="A0AAV5V0H2"/>
<evidence type="ECO:0000256" key="1">
    <source>
        <dbReference type="PROSITE-ProRule" id="PRU00176"/>
    </source>
</evidence>